<sequence length="611" mass="70001">MFQKLRLQNKLMLTIMIVFFVILLSFMLYLYSYMKSSLLKTELTGLVPTTQKISDQLDMLYKQLDYAALGFTNNQENLDVMVEINGAANENDSYVALSRLAHNLNAIYNVVNDLYKVVVFNVDQHIFYSYFRADNLVKQIPDPYTSSIKMAELFRNDKLFAVLPPHLDAWSTTPESVISVVRKFSTPYSTDFGMVEIQLPYRSLEQIATIHSQSFEKKIYLFNAEGELIFPVLTNTSAHDLNTLKQLKQHIREKTLSNGVQKLDGDSSLISAYTSNYLNWTTVLMDDGVSLQQNLRNYRLTLLMIGLLILLAVVIIYYFAIGKLINPLLTLTRRVRSVSLNNLTFSTVIEENRDYDEIMILNRSFEQMIDKLKLAINTEYESRIRSIEANYSALQAQINPHFLFNTLNVIAVHCEETDSMVAADMCYRLSEMMRYSGSSSRPTAILADEIKYSIYYLELMKLHYDESLLYQVSIPDEMTQLHLPKLSLQPFVENAINHGFDTCLPPWHIEIVGQFHGPSDWCIRIKDNGSGFAAVPLEELRNTFSAYWDNFMEGKLVANLQVSGMGILNTYARLLTQFGEDFYFDITNLEPIGSQIVFGVRPTKEGNDISS</sequence>
<accession>A0ABM9BFI2</accession>
<reference evidence="14" key="1">
    <citation type="submission" date="2021-12" db="EMBL/GenBank/DDBJ databases">
        <authorList>
            <person name="Criscuolo A."/>
        </authorList>
    </citation>
    <scope>NUCLEOTIDE SEQUENCE</scope>
    <source>
        <strain evidence="14">CIP111894</strain>
    </source>
</reference>
<gene>
    <name evidence="14" type="ORF">PAECIP111894_03770</name>
</gene>
<dbReference type="PANTHER" id="PTHR34220">
    <property type="entry name" value="SENSOR HISTIDINE KINASE YPDA"/>
    <property type="match status" value="1"/>
</dbReference>
<dbReference type="InterPro" id="IPR010559">
    <property type="entry name" value="Sig_transdc_His_kin_internal"/>
</dbReference>
<comment type="subcellular location">
    <subcellularLocation>
        <location evidence="1">Cell membrane</location>
        <topology evidence="1">Multi-pass membrane protein</topology>
    </subcellularLocation>
</comment>
<proteinExistence type="predicted"/>
<keyword evidence="7" id="KW-0418">Kinase</keyword>
<dbReference type="InterPro" id="IPR036890">
    <property type="entry name" value="HATPase_C_sf"/>
</dbReference>
<evidence type="ECO:0000256" key="12">
    <source>
        <dbReference type="SAM" id="Phobius"/>
    </source>
</evidence>
<keyword evidence="2" id="KW-1003">Cell membrane</keyword>
<dbReference type="Pfam" id="PF06580">
    <property type="entry name" value="His_kinase"/>
    <property type="match status" value="1"/>
</dbReference>
<keyword evidence="8" id="KW-0067">ATP-binding</keyword>
<keyword evidence="6" id="KW-0547">Nucleotide-binding</keyword>
<dbReference type="InterPro" id="IPR003660">
    <property type="entry name" value="HAMP_dom"/>
</dbReference>
<feature type="transmembrane region" description="Helical" evidence="12">
    <location>
        <begin position="12"/>
        <end position="31"/>
    </location>
</feature>
<feature type="domain" description="HAMP" evidence="13">
    <location>
        <begin position="322"/>
        <end position="377"/>
    </location>
</feature>
<dbReference type="CDD" id="cd06225">
    <property type="entry name" value="HAMP"/>
    <property type="match status" value="1"/>
</dbReference>
<dbReference type="Proteomes" id="UP000838749">
    <property type="component" value="Unassembled WGS sequence"/>
</dbReference>
<keyword evidence="9 12" id="KW-1133">Transmembrane helix</keyword>
<evidence type="ECO:0000256" key="1">
    <source>
        <dbReference type="ARBA" id="ARBA00004651"/>
    </source>
</evidence>
<organism evidence="14 15">
    <name type="scientific">Paenibacillus pseudetheri</name>
    <dbReference type="NCBI Taxonomy" id="2897682"/>
    <lineage>
        <taxon>Bacteria</taxon>
        <taxon>Bacillati</taxon>
        <taxon>Bacillota</taxon>
        <taxon>Bacilli</taxon>
        <taxon>Bacillales</taxon>
        <taxon>Paenibacillaceae</taxon>
        <taxon>Paenibacillus</taxon>
    </lineage>
</organism>
<evidence type="ECO:0000313" key="15">
    <source>
        <dbReference type="Proteomes" id="UP000838749"/>
    </source>
</evidence>
<dbReference type="EMBL" id="CAKMAB010000022">
    <property type="protein sequence ID" value="CAH1057612.1"/>
    <property type="molecule type" value="Genomic_DNA"/>
</dbReference>
<dbReference type="RefSeq" id="WP_234537396.1">
    <property type="nucleotide sequence ID" value="NZ_CAKMAB010000022.1"/>
</dbReference>
<dbReference type="Gene3D" id="6.10.340.10">
    <property type="match status" value="1"/>
</dbReference>
<keyword evidence="3" id="KW-0597">Phosphoprotein</keyword>
<dbReference type="InterPro" id="IPR050640">
    <property type="entry name" value="Bact_2-comp_sensor_kinase"/>
</dbReference>
<keyword evidence="5 12" id="KW-0812">Transmembrane</keyword>
<comment type="caution">
    <text evidence="14">The sequence shown here is derived from an EMBL/GenBank/DDBJ whole genome shotgun (WGS) entry which is preliminary data.</text>
</comment>
<evidence type="ECO:0000256" key="8">
    <source>
        <dbReference type="ARBA" id="ARBA00022840"/>
    </source>
</evidence>
<evidence type="ECO:0000256" key="9">
    <source>
        <dbReference type="ARBA" id="ARBA00022989"/>
    </source>
</evidence>
<evidence type="ECO:0000256" key="10">
    <source>
        <dbReference type="ARBA" id="ARBA00023012"/>
    </source>
</evidence>
<evidence type="ECO:0000256" key="11">
    <source>
        <dbReference type="ARBA" id="ARBA00023136"/>
    </source>
</evidence>
<evidence type="ECO:0000259" key="13">
    <source>
        <dbReference type="PROSITE" id="PS50885"/>
    </source>
</evidence>
<evidence type="ECO:0000256" key="6">
    <source>
        <dbReference type="ARBA" id="ARBA00022741"/>
    </source>
</evidence>
<evidence type="ECO:0000256" key="4">
    <source>
        <dbReference type="ARBA" id="ARBA00022679"/>
    </source>
</evidence>
<evidence type="ECO:0000313" key="14">
    <source>
        <dbReference type="EMBL" id="CAH1057612.1"/>
    </source>
</evidence>
<dbReference type="PANTHER" id="PTHR34220:SF11">
    <property type="entry name" value="SENSOR PROTEIN KINASE HPTS"/>
    <property type="match status" value="1"/>
</dbReference>
<evidence type="ECO:0000256" key="7">
    <source>
        <dbReference type="ARBA" id="ARBA00022777"/>
    </source>
</evidence>
<keyword evidence="11 12" id="KW-0472">Membrane</keyword>
<name>A0ABM9BFI2_9BACL</name>
<evidence type="ECO:0000256" key="5">
    <source>
        <dbReference type="ARBA" id="ARBA00022692"/>
    </source>
</evidence>
<keyword evidence="10" id="KW-0902">Two-component regulatory system</keyword>
<feature type="transmembrane region" description="Helical" evidence="12">
    <location>
        <begin position="300"/>
        <end position="320"/>
    </location>
</feature>
<dbReference type="SUPFAM" id="SSF55874">
    <property type="entry name" value="ATPase domain of HSP90 chaperone/DNA topoisomerase II/histidine kinase"/>
    <property type="match status" value="1"/>
</dbReference>
<dbReference type="PROSITE" id="PS50885">
    <property type="entry name" value="HAMP"/>
    <property type="match status" value="1"/>
</dbReference>
<evidence type="ECO:0000256" key="3">
    <source>
        <dbReference type="ARBA" id="ARBA00022553"/>
    </source>
</evidence>
<keyword evidence="4" id="KW-0808">Transferase</keyword>
<keyword evidence="15" id="KW-1185">Reference proteome</keyword>
<evidence type="ECO:0000256" key="2">
    <source>
        <dbReference type="ARBA" id="ARBA00022475"/>
    </source>
</evidence>
<protein>
    <recommendedName>
        <fullName evidence="13">HAMP domain-containing protein</fullName>
    </recommendedName>
</protein>